<gene>
    <name evidence="3" type="ORF">GCM10007096_35130</name>
</gene>
<proteinExistence type="predicted"/>
<dbReference type="EMBL" id="BMFV01000034">
    <property type="protein sequence ID" value="GGH86735.1"/>
    <property type="molecule type" value="Genomic_DNA"/>
</dbReference>
<evidence type="ECO:0000313" key="4">
    <source>
        <dbReference type="Proteomes" id="UP000656813"/>
    </source>
</evidence>
<feature type="domain" description="Malic enzyme N-terminal" evidence="2">
    <location>
        <begin position="1"/>
        <end position="92"/>
    </location>
</feature>
<dbReference type="InterPro" id="IPR046346">
    <property type="entry name" value="Aminoacid_DH-like_N_sf"/>
</dbReference>
<reference evidence="3" key="1">
    <citation type="journal article" date="2014" name="Int. J. Syst. Evol. Microbiol.">
        <title>Complete genome sequence of Corynebacterium casei LMG S-19264T (=DSM 44701T), isolated from a smear-ripened cheese.</title>
        <authorList>
            <consortium name="US DOE Joint Genome Institute (JGI-PGF)"/>
            <person name="Walter F."/>
            <person name="Albersmeier A."/>
            <person name="Kalinowski J."/>
            <person name="Ruckert C."/>
        </authorList>
    </citation>
    <scope>NUCLEOTIDE SEQUENCE</scope>
    <source>
        <strain evidence="3">CGMCC 1.12777</strain>
    </source>
</reference>
<dbReference type="PANTHER" id="PTHR43237:SF4">
    <property type="entry name" value="NADP-DEPENDENT MALIC ENZYME"/>
    <property type="match status" value="1"/>
</dbReference>
<evidence type="ECO:0000256" key="1">
    <source>
        <dbReference type="ARBA" id="ARBA00023002"/>
    </source>
</evidence>
<evidence type="ECO:0000313" key="3">
    <source>
        <dbReference type="EMBL" id="GGH86735.1"/>
    </source>
</evidence>
<reference evidence="3" key="2">
    <citation type="submission" date="2020-09" db="EMBL/GenBank/DDBJ databases">
        <authorList>
            <person name="Sun Q."/>
            <person name="Zhou Y."/>
        </authorList>
    </citation>
    <scope>NUCLEOTIDE SEQUENCE</scope>
    <source>
        <strain evidence="3">CGMCC 1.12777</strain>
    </source>
</reference>
<dbReference type="InterPro" id="IPR012301">
    <property type="entry name" value="Malic_N_dom"/>
</dbReference>
<dbReference type="InterPro" id="IPR051674">
    <property type="entry name" value="Malate_Decarboxylase"/>
</dbReference>
<accession>A0A8J3ENJ4</accession>
<dbReference type="Pfam" id="PF00390">
    <property type="entry name" value="malic"/>
    <property type="match status" value="1"/>
</dbReference>
<evidence type="ECO:0000259" key="2">
    <source>
        <dbReference type="SMART" id="SM01274"/>
    </source>
</evidence>
<dbReference type="SUPFAM" id="SSF53223">
    <property type="entry name" value="Aminoacid dehydrogenase-like, N-terminal domain"/>
    <property type="match status" value="1"/>
</dbReference>
<keyword evidence="1" id="KW-0560">Oxidoreductase</keyword>
<keyword evidence="4" id="KW-1185">Reference proteome</keyword>
<dbReference type="GO" id="GO:0016616">
    <property type="term" value="F:oxidoreductase activity, acting on the CH-OH group of donors, NAD or NADP as acceptor"/>
    <property type="evidence" value="ECO:0007669"/>
    <property type="project" value="InterPro"/>
</dbReference>
<dbReference type="Proteomes" id="UP000656813">
    <property type="component" value="Unassembled WGS sequence"/>
</dbReference>
<dbReference type="AlphaFoldDB" id="A0A8J3ENJ4"/>
<name>A0A8J3ENJ4_9BACL</name>
<dbReference type="GO" id="GO:0004470">
    <property type="term" value="F:malic enzyme activity"/>
    <property type="evidence" value="ECO:0007669"/>
    <property type="project" value="InterPro"/>
</dbReference>
<dbReference type="SMART" id="SM01274">
    <property type="entry name" value="malic"/>
    <property type="match status" value="1"/>
</dbReference>
<protein>
    <recommendedName>
        <fullName evidence="2">Malic enzyme N-terminal domain-containing protein</fullName>
    </recommendedName>
</protein>
<organism evidence="3 4">
    <name type="scientific">Pullulanibacillus pueri</name>
    <dbReference type="NCBI Taxonomy" id="1437324"/>
    <lineage>
        <taxon>Bacteria</taxon>
        <taxon>Bacillati</taxon>
        <taxon>Bacillota</taxon>
        <taxon>Bacilli</taxon>
        <taxon>Bacillales</taxon>
        <taxon>Sporolactobacillaceae</taxon>
        <taxon>Pullulanibacillus</taxon>
    </lineage>
</organism>
<dbReference type="Gene3D" id="3.40.50.10380">
    <property type="entry name" value="Malic enzyme, N-terminal domain"/>
    <property type="match status" value="1"/>
</dbReference>
<dbReference type="InterPro" id="IPR037062">
    <property type="entry name" value="Malic_N_dom_sf"/>
</dbReference>
<comment type="caution">
    <text evidence="3">The sequence shown here is derived from an EMBL/GenBank/DDBJ whole genome shotgun (WGS) entry which is preliminary data.</text>
</comment>
<dbReference type="PANTHER" id="PTHR43237">
    <property type="entry name" value="NADP-DEPENDENT MALIC ENZYME"/>
    <property type="match status" value="1"/>
</dbReference>
<sequence length="101" mass="11172">MSRNLVKKFTIIKRGISIHTMKANTVAVVTNGTAVLGLEDLGPKAARSVMEGKAVLFKSFAGVDVFPICLYSTDNEKIIHTVKALAFGRHWMSMRHILMKI</sequence>